<dbReference type="KEGG" id="erz:ER308_01465"/>
<dbReference type="Proteomes" id="UP000291469">
    <property type="component" value="Chromosome"/>
</dbReference>
<accession>A0A411YB12</accession>
<sequence>MNDHTRTLLEDATYELSEAQRAVTKALEGLCAGRPPDDVELTEALVRIATLRGRIERHRSAQVETPAAGPQPVSGRTSSGARDRGLTGRGSRAQ</sequence>
<reference evidence="2 3" key="1">
    <citation type="submission" date="2019-01" db="EMBL/GenBank/DDBJ databases">
        <title>Egibacter rhizosphaerae EGI 80759T.</title>
        <authorList>
            <person name="Chen D.-D."/>
            <person name="Tian Y."/>
            <person name="Jiao J.-Y."/>
            <person name="Zhang X.-T."/>
            <person name="Zhang Y.-G."/>
            <person name="Zhang Y."/>
            <person name="Xiao M."/>
            <person name="Shu W.-S."/>
            <person name="Li W.-J."/>
        </authorList>
    </citation>
    <scope>NUCLEOTIDE SEQUENCE [LARGE SCALE GENOMIC DNA]</scope>
    <source>
        <strain evidence="2 3">EGI 80759</strain>
    </source>
</reference>
<dbReference type="RefSeq" id="WP_131153367.1">
    <property type="nucleotide sequence ID" value="NZ_CP036402.1"/>
</dbReference>
<evidence type="ECO:0000256" key="1">
    <source>
        <dbReference type="SAM" id="MobiDB-lite"/>
    </source>
</evidence>
<keyword evidence="3" id="KW-1185">Reference proteome</keyword>
<evidence type="ECO:0000313" key="2">
    <source>
        <dbReference type="EMBL" id="QBI18369.1"/>
    </source>
</evidence>
<name>A0A411YB12_9ACTN</name>
<organism evidence="2 3">
    <name type="scientific">Egibacter rhizosphaerae</name>
    <dbReference type="NCBI Taxonomy" id="1670831"/>
    <lineage>
        <taxon>Bacteria</taxon>
        <taxon>Bacillati</taxon>
        <taxon>Actinomycetota</taxon>
        <taxon>Nitriliruptoria</taxon>
        <taxon>Egibacterales</taxon>
        <taxon>Egibacteraceae</taxon>
        <taxon>Egibacter</taxon>
    </lineage>
</organism>
<dbReference type="EMBL" id="CP036402">
    <property type="protein sequence ID" value="QBI18369.1"/>
    <property type="molecule type" value="Genomic_DNA"/>
</dbReference>
<gene>
    <name evidence="2" type="ORF">ER308_01465</name>
</gene>
<feature type="region of interest" description="Disordered" evidence="1">
    <location>
        <begin position="55"/>
        <end position="94"/>
    </location>
</feature>
<evidence type="ECO:0000313" key="3">
    <source>
        <dbReference type="Proteomes" id="UP000291469"/>
    </source>
</evidence>
<proteinExistence type="predicted"/>
<dbReference type="AlphaFoldDB" id="A0A411YB12"/>
<protein>
    <submittedName>
        <fullName evidence="2">Uncharacterized protein</fullName>
    </submittedName>
</protein>